<accession>A0A658QZA6</accession>
<organism evidence="1 2">
    <name type="scientific">Caballeronia concitans</name>
    <dbReference type="NCBI Taxonomy" id="1777133"/>
    <lineage>
        <taxon>Bacteria</taxon>
        <taxon>Pseudomonadati</taxon>
        <taxon>Pseudomonadota</taxon>
        <taxon>Betaproteobacteria</taxon>
        <taxon>Burkholderiales</taxon>
        <taxon>Burkholderiaceae</taxon>
        <taxon>Caballeronia</taxon>
    </lineage>
</organism>
<reference evidence="1 2" key="1">
    <citation type="submission" date="2016-01" db="EMBL/GenBank/DDBJ databases">
        <authorList>
            <person name="Peeters C."/>
        </authorList>
    </citation>
    <scope>NUCLEOTIDE SEQUENCE [LARGE SCALE GENOMIC DNA]</scope>
    <source>
        <strain evidence="1">LMG 29315</strain>
    </source>
</reference>
<gene>
    <name evidence="1" type="ORF">AWB72_03390</name>
</gene>
<dbReference type="Proteomes" id="UP000198263">
    <property type="component" value="Unassembled WGS sequence"/>
</dbReference>
<evidence type="ECO:0000313" key="2">
    <source>
        <dbReference type="Proteomes" id="UP000198263"/>
    </source>
</evidence>
<evidence type="ECO:0000313" key="1">
    <source>
        <dbReference type="EMBL" id="SAL35013.1"/>
    </source>
</evidence>
<proteinExistence type="predicted"/>
<protein>
    <submittedName>
        <fullName evidence="1">Uncharacterized protein</fullName>
    </submittedName>
</protein>
<comment type="caution">
    <text evidence="1">The sequence shown here is derived from an EMBL/GenBank/DDBJ whole genome shotgun (WGS) entry which is preliminary data.</text>
</comment>
<name>A0A658QZA6_9BURK</name>
<dbReference type="AlphaFoldDB" id="A0A658QZA6"/>
<sequence>MIDQKPAANANFPLSLAPDNLAAIYGCPSLVVKPIQAGFQM</sequence>
<keyword evidence="2" id="KW-1185">Reference proteome</keyword>
<dbReference type="EMBL" id="FCNV02000006">
    <property type="protein sequence ID" value="SAL35013.1"/>
    <property type="molecule type" value="Genomic_DNA"/>
</dbReference>